<dbReference type="InterPro" id="IPR013783">
    <property type="entry name" value="Ig-like_fold"/>
</dbReference>
<proteinExistence type="predicted"/>
<feature type="chain" id="PRO_5044858943" description="Ig-like domain-containing protein" evidence="4">
    <location>
        <begin position="19"/>
        <end position="217"/>
    </location>
</feature>
<evidence type="ECO:0000256" key="2">
    <source>
        <dbReference type="ARBA" id="ARBA00023130"/>
    </source>
</evidence>
<dbReference type="GO" id="GO:0002250">
    <property type="term" value="P:adaptive immune response"/>
    <property type="evidence" value="ECO:0007669"/>
    <property type="project" value="UniProtKB-KW"/>
</dbReference>
<evidence type="ECO:0000259" key="5">
    <source>
        <dbReference type="PROSITE" id="PS50835"/>
    </source>
</evidence>
<name>A0ABD1KQK9_9TELE</name>
<dbReference type="Gene3D" id="2.60.40.10">
    <property type="entry name" value="Immunoglobulins"/>
    <property type="match status" value="2"/>
</dbReference>
<dbReference type="PROSITE" id="PS50835">
    <property type="entry name" value="IG_LIKE"/>
    <property type="match status" value="1"/>
</dbReference>
<dbReference type="GO" id="GO:0019814">
    <property type="term" value="C:immunoglobulin complex"/>
    <property type="evidence" value="ECO:0007669"/>
    <property type="project" value="UniProtKB-KW"/>
</dbReference>
<sequence>MSLSALLLLLAATSSVHSEQLTQPASVTLQPGQTLTINCKVSYSVTGYHSAWIRQPSGKGLEWINIIWGGGSTDHKESLKNKFSVSRDTSSNTITLQGQNMQPEDSAVYYWVDCNIDHTQPSSVTIRPGEALRVTCKVTGASITDSSYYATAWIRQPAGQALEWINTILYDERKWERDSLKNKFSVSRDTSSNTITLQGQNMQPEDSAVYYCARDPQ</sequence>
<evidence type="ECO:0000313" key="7">
    <source>
        <dbReference type="Proteomes" id="UP001591681"/>
    </source>
</evidence>
<organism evidence="6 7">
    <name type="scientific">Coilia grayii</name>
    <name type="common">Gray's grenadier anchovy</name>
    <dbReference type="NCBI Taxonomy" id="363190"/>
    <lineage>
        <taxon>Eukaryota</taxon>
        <taxon>Metazoa</taxon>
        <taxon>Chordata</taxon>
        <taxon>Craniata</taxon>
        <taxon>Vertebrata</taxon>
        <taxon>Euteleostomi</taxon>
        <taxon>Actinopterygii</taxon>
        <taxon>Neopterygii</taxon>
        <taxon>Teleostei</taxon>
        <taxon>Clupei</taxon>
        <taxon>Clupeiformes</taxon>
        <taxon>Clupeoidei</taxon>
        <taxon>Engraulidae</taxon>
        <taxon>Coilinae</taxon>
        <taxon>Coilia</taxon>
    </lineage>
</organism>
<keyword evidence="1" id="KW-0391">Immunity</keyword>
<evidence type="ECO:0000256" key="3">
    <source>
        <dbReference type="ARBA" id="ARBA00043265"/>
    </source>
</evidence>
<comment type="caution">
    <text evidence="6">The sequence shown here is derived from an EMBL/GenBank/DDBJ whole genome shotgun (WGS) entry which is preliminary data.</text>
</comment>
<dbReference type="EMBL" id="JBHFQA010000003">
    <property type="protein sequence ID" value="KAL2101469.1"/>
    <property type="molecule type" value="Genomic_DNA"/>
</dbReference>
<protein>
    <recommendedName>
        <fullName evidence="5">Ig-like domain-containing protein</fullName>
    </recommendedName>
</protein>
<keyword evidence="2" id="KW-1064">Adaptive immunity</keyword>
<dbReference type="AlphaFoldDB" id="A0ABD1KQK9"/>
<dbReference type="InterPro" id="IPR013106">
    <property type="entry name" value="Ig_V-set"/>
</dbReference>
<keyword evidence="4" id="KW-0732">Signal</keyword>
<evidence type="ECO:0000256" key="1">
    <source>
        <dbReference type="ARBA" id="ARBA00022859"/>
    </source>
</evidence>
<feature type="signal peptide" evidence="4">
    <location>
        <begin position="1"/>
        <end position="18"/>
    </location>
</feature>
<dbReference type="InterPro" id="IPR007110">
    <property type="entry name" value="Ig-like_dom"/>
</dbReference>
<evidence type="ECO:0000313" key="6">
    <source>
        <dbReference type="EMBL" id="KAL2101469.1"/>
    </source>
</evidence>
<dbReference type="GO" id="GO:0005576">
    <property type="term" value="C:extracellular region"/>
    <property type="evidence" value="ECO:0007669"/>
    <property type="project" value="UniProtKB-ARBA"/>
</dbReference>
<keyword evidence="3" id="KW-1280">Immunoglobulin</keyword>
<dbReference type="Proteomes" id="UP001591681">
    <property type="component" value="Unassembled WGS sequence"/>
</dbReference>
<feature type="domain" description="Ig-like" evidence="5">
    <location>
        <begin position="103"/>
        <end position="217"/>
    </location>
</feature>
<keyword evidence="7" id="KW-1185">Reference proteome</keyword>
<reference evidence="6 7" key="1">
    <citation type="submission" date="2024-09" db="EMBL/GenBank/DDBJ databases">
        <title>A chromosome-level genome assembly of Gray's grenadier anchovy, Coilia grayii.</title>
        <authorList>
            <person name="Fu Z."/>
        </authorList>
    </citation>
    <scope>NUCLEOTIDE SEQUENCE [LARGE SCALE GENOMIC DNA]</scope>
    <source>
        <strain evidence="6">G4</strain>
        <tissue evidence="6">Muscle</tissue>
    </source>
</reference>
<evidence type="ECO:0000256" key="4">
    <source>
        <dbReference type="SAM" id="SignalP"/>
    </source>
</evidence>
<dbReference type="InterPro" id="IPR050199">
    <property type="entry name" value="IgHV"/>
</dbReference>
<dbReference type="InterPro" id="IPR036179">
    <property type="entry name" value="Ig-like_dom_sf"/>
</dbReference>
<dbReference type="SMART" id="SM00406">
    <property type="entry name" value="IGv"/>
    <property type="match status" value="2"/>
</dbReference>
<dbReference type="PANTHER" id="PTHR23266">
    <property type="entry name" value="IMMUNOGLOBULIN HEAVY CHAIN"/>
    <property type="match status" value="1"/>
</dbReference>
<dbReference type="Pfam" id="PF07686">
    <property type="entry name" value="V-set"/>
    <property type="match status" value="2"/>
</dbReference>
<gene>
    <name evidence="6" type="ORF">ACEWY4_003230</name>
</gene>
<accession>A0ABD1KQK9</accession>
<dbReference type="SUPFAM" id="SSF48726">
    <property type="entry name" value="Immunoglobulin"/>
    <property type="match status" value="2"/>
</dbReference>